<evidence type="ECO:0000256" key="1">
    <source>
        <dbReference type="SAM" id="MobiDB-lite"/>
    </source>
</evidence>
<dbReference type="AlphaFoldDB" id="A0A9P8WH77"/>
<reference evidence="2 3" key="1">
    <citation type="journal article" date="2021" name="Nat. Commun.">
        <title>Genetic determinants of endophytism in the Arabidopsis root mycobiome.</title>
        <authorList>
            <person name="Mesny F."/>
            <person name="Miyauchi S."/>
            <person name="Thiergart T."/>
            <person name="Pickel B."/>
            <person name="Atanasova L."/>
            <person name="Karlsson M."/>
            <person name="Huettel B."/>
            <person name="Barry K.W."/>
            <person name="Haridas S."/>
            <person name="Chen C."/>
            <person name="Bauer D."/>
            <person name="Andreopoulos W."/>
            <person name="Pangilinan J."/>
            <person name="LaButti K."/>
            <person name="Riley R."/>
            <person name="Lipzen A."/>
            <person name="Clum A."/>
            <person name="Drula E."/>
            <person name="Henrissat B."/>
            <person name="Kohler A."/>
            <person name="Grigoriev I.V."/>
            <person name="Martin F.M."/>
            <person name="Hacquard S."/>
        </authorList>
    </citation>
    <scope>NUCLEOTIDE SEQUENCE [LARGE SCALE GENOMIC DNA]</scope>
    <source>
        <strain evidence="2 3">MPI-CAGE-CH-0241</strain>
    </source>
</reference>
<accession>A0A9P8WH77</accession>
<name>A0A9P8WH77_9HYPO</name>
<sequence>MWALGTPPTPPSSERSVPVPEPKERVSVPTSSMGRTDRVVALRRGAFVTRDPRMTGDGLGNGLGLFLGTFEGEMCLSVADNDAWHTREDVDAYLGREGSKDKTVVFGGLNLR</sequence>
<organism evidence="2 3">
    <name type="scientific">Thelonectria olida</name>
    <dbReference type="NCBI Taxonomy" id="1576542"/>
    <lineage>
        <taxon>Eukaryota</taxon>
        <taxon>Fungi</taxon>
        <taxon>Dikarya</taxon>
        <taxon>Ascomycota</taxon>
        <taxon>Pezizomycotina</taxon>
        <taxon>Sordariomycetes</taxon>
        <taxon>Hypocreomycetidae</taxon>
        <taxon>Hypocreales</taxon>
        <taxon>Nectriaceae</taxon>
        <taxon>Thelonectria</taxon>
    </lineage>
</organism>
<proteinExistence type="predicted"/>
<evidence type="ECO:0000313" key="3">
    <source>
        <dbReference type="Proteomes" id="UP000777438"/>
    </source>
</evidence>
<protein>
    <submittedName>
        <fullName evidence="2">Uncharacterized protein</fullName>
    </submittedName>
</protein>
<dbReference type="Proteomes" id="UP000777438">
    <property type="component" value="Unassembled WGS sequence"/>
</dbReference>
<feature type="region of interest" description="Disordered" evidence="1">
    <location>
        <begin position="1"/>
        <end position="34"/>
    </location>
</feature>
<keyword evidence="3" id="KW-1185">Reference proteome</keyword>
<dbReference type="EMBL" id="JAGPYM010000002">
    <property type="protein sequence ID" value="KAH6899036.1"/>
    <property type="molecule type" value="Genomic_DNA"/>
</dbReference>
<dbReference type="PANTHER" id="PTHR42034:SF1">
    <property type="entry name" value="CONDENSATION DOMAIN-CONTAINING PROTEIN"/>
    <property type="match status" value="1"/>
</dbReference>
<dbReference type="PANTHER" id="PTHR42034">
    <property type="entry name" value="CHROMOSOME 7, WHOLE GENOME SHOTGUN SEQUENCE-RELATED"/>
    <property type="match status" value="1"/>
</dbReference>
<comment type="caution">
    <text evidence="2">The sequence shown here is derived from an EMBL/GenBank/DDBJ whole genome shotgun (WGS) entry which is preliminary data.</text>
</comment>
<gene>
    <name evidence="2" type="ORF">B0T10DRAFT_454353</name>
</gene>
<evidence type="ECO:0000313" key="2">
    <source>
        <dbReference type="EMBL" id="KAH6899036.1"/>
    </source>
</evidence>